<evidence type="ECO:0000313" key="7">
    <source>
        <dbReference type="Proteomes" id="UP000236416"/>
    </source>
</evidence>
<dbReference type="PANTHER" id="PTHR30629">
    <property type="entry name" value="PROPHAGE INTEGRASE"/>
    <property type="match status" value="1"/>
</dbReference>
<dbReference type="SUPFAM" id="SSF56349">
    <property type="entry name" value="DNA breaking-rejoining enzymes"/>
    <property type="match status" value="1"/>
</dbReference>
<dbReference type="Gene3D" id="1.10.443.10">
    <property type="entry name" value="Intergrase catalytic core"/>
    <property type="match status" value="1"/>
</dbReference>
<dbReference type="AlphaFoldDB" id="A0A2K4MSX5"/>
<reference evidence="6 7" key="1">
    <citation type="submission" date="2018-01" db="EMBL/GenBank/DDBJ databases">
        <title>Genomic Sequence of Chromobacterium MWU13-2610 from wild cranberry bogs within the Cape Cod National Seashore.</title>
        <authorList>
            <person name="O'Hara-Hanley K."/>
            <person name="Soby S."/>
            <person name="Harrison A."/>
        </authorList>
    </citation>
    <scope>NUCLEOTIDE SEQUENCE [LARGE SCALE GENOMIC DNA]</scope>
    <source>
        <strain evidence="6 7">MWU13-2610</strain>
    </source>
</reference>
<keyword evidence="4" id="KW-0233">DNA recombination</keyword>
<dbReference type="PANTHER" id="PTHR30629:SF2">
    <property type="entry name" value="PROPHAGE INTEGRASE INTS-RELATED"/>
    <property type="match status" value="1"/>
</dbReference>
<dbReference type="Proteomes" id="UP000236416">
    <property type="component" value="Unassembled WGS sequence"/>
</dbReference>
<dbReference type="EMBL" id="PPTF01000013">
    <property type="protein sequence ID" value="POB00128.1"/>
    <property type="molecule type" value="Genomic_DNA"/>
</dbReference>
<evidence type="ECO:0000313" key="6">
    <source>
        <dbReference type="EMBL" id="POB00128.1"/>
    </source>
</evidence>
<dbReference type="InterPro" id="IPR002104">
    <property type="entry name" value="Integrase_catalytic"/>
</dbReference>
<dbReference type="Pfam" id="PF00589">
    <property type="entry name" value="Phage_integrase"/>
    <property type="match status" value="1"/>
</dbReference>
<dbReference type="GO" id="GO:0015074">
    <property type="term" value="P:DNA integration"/>
    <property type="evidence" value="ECO:0007669"/>
    <property type="project" value="UniProtKB-KW"/>
</dbReference>
<evidence type="ECO:0000256" key="3">
    <source>
        <dbReference type="ARBA" id="ARBA00023125"/>
    </source>
</evidence>
<keyword evidence="3" id="KW-0238">DNA-binding</keyword>
<accession>A0A2K4MSX5</accession>
<keyword evidence="2" id="KW-0229">DNA integration</keyword>
<protein>
    <recommendedName>
        <fullName evidence="5">Tyr recombinase domain-containing protein</fullName>
    </recommendedName>
</protein>
<dbReference type="InterPro" id="IPR050808">
    <property type="entry name" value="Phage_Integrase"/>
</dbReference>
<dbReference type="GO" id="GO:0003677">
    <property type="term" value="F:DNA binding"/>
    <property type="evidence" value="ECO:0007669"/>
    <property type="project" value="UniProtKB-KW"/>
</dbReference>
<feature type="domain" description="Tyr recombinase" evidence="5">
    <location>
        <begin position="183"/>
        <end position="374"/>
    </location>
</feature>
<evidence type="ECO:0000256" key="4">
    <source>
        <dbReference type="ARBA" id="ARBA00023172"/>
    </source>
</evidence>
<evidence type="ECO:0000259" key="5">
    <source>
        <dbReference type="PROSITE" id="PS51898"/>
    </source>
</evidence>
<dbReference type="GO" id="GO:0006310">
    <property type="term" value="P:DNA recombination"/>
    <property type="evidence" value="ECO:0007669"/>
    <property type="project" value="UniProtKB-KW"/>
</dbReference>
<keyword evidence="7" id="KW-1185">Reference proteome</keyword>
<comment type="similarity">
    <text evidence="1">Belongs to the 'phage' integrase family.</text>
</comment>
<evidence type="ECO:0000256" key="2">
    <source>
        <dbReference type="ARBA" id="ARBA00022908"/>
    </source>
</evidence>
<sequence length="390" mass="44940">MSRPRQKNKGLTNSRIYPKGKRYYLYASESLINPEDGKAKKWHSLCPIKDGETEARRLAQIILDHNHRKGDEGDFPQAFRKYMGSVIAKRDSEKPTEPARVKIHETGNKQLLNYSTVIESGFHEFNVREVMPVDVADFLDQWEGRRMAEVYHSRLSDFFRWACRKGYRNDNPVREVSIEKVKRRMRYITDEEYHAIRDGLLFGKDGRINSSGQIVQCYVDLCYLLYQRTTEIRLLKWRDISEHGILFMPTKTEKSSGARVFVPMTPQVWQVLQNAKRAWPLNKYPSIAQSEYVICNKRGEPYTAHGIGTAWERGCKRAGVSNATLKDLRAKAMTDAKAIGYSLKQISIGAAHTDEAMTEAYIKLRETPVSEVQLQLPKEKKKAKTKETSA</sequence>
<dbReference type="PROSITE" id="PS51898">
    <property type="entry name" value="TYR_RECOMBINASE"/>
    <property type="match status" value="1"/>
</dbReference>
<organism evidence="6 7">
    <name type="scientific">Chromobacterium sinusclupearum</name>
    <dbReference type="NCBI Taxonomy" id="2077146"/>
    <lineage>
        <taxon>Bacteria</taxon>
        <taxon>Pseudomonadati</taxon>
        <taxon>Pseudomonadota</taxon>
        <taxon>Betaproteobacteria</taxon>
        <taxon>Neisseriales</taxon>
        <taxon>Chromobacteriaceae</taxon>
        <taxon>Chromobacterium</taxon>
    </lineage>
</organism>
<dbReference type="InterPro" id="IPR011010">
    <property type="entry name" value="DNA_brk_join_enz"/>
</dbReference>
<dbReference type="InterPro" id="IPR010998">
    <property type="entry name" value="Integrase_recombinase_N"/>
</dbReference>
<comment type="caution">
    <text evidence="6">The sequence shown here is derived from an EMBL/GenBank/DDBJ whole genome shotgun (WGS) entry which is preliminary data.</text>
</comment>
<gene>
    <name evidence="6" type="ORF">C2134_02755</name>
</gene>
<dbReference type="RefSeq" id="WP_103317379.1">
    <property type="nucleotide sequence ID" value="NZ_PPTF01000013.1"/>
</dbReference>
<name>A0A2K4MSX5_9NEIS</name>
<evidence type="ECO:0000256" key="1">
    <source>
        <dbReference type="ARBA" id="ARBA00008857"/>
    </source>
</evidence>
<dbReference type="Gene3D" id="1.10.150.130">
    <property type="match status" value="1"/>
</dbReference>
<dbReference type="InterPro" id="IPR013762">
    <property type="entry name" value="Integrase-like_cat_sf"/>
</dbReference>
<proteinExistence type="inferred from homology"/>